<dbReference type="PANTHER" id="PTHR28284">
    <property type="entry name" value="NUCLEOPORIN NUP60"/>
    <property type="match status" value="1"/>
</dbReference>
<protein>
    <submittedName>
        <fullName evidence="2">Uncharacterized protein</fullName>
    </submittedName>
</protein>
<dbReference type="GO" id="GO:0017056">
    <property type="term" value="F:structural constituent of nuclear pore"/>
    <property type="evidence" value="ECO:0007669"/>
    <property type="project" value="InterPro"/>
</dbReference>
<dbReference type="PANTHER" id="PTHR28284:SF1">
    <property type="entry name" value="NUCLEOPORIN NUP60"/>
    <property type="match status" value="1"/>
</dbReference>
<organism evidence="2 3">
    <name type="scientific">Arxiozyma heterogenica</name>
    <dbReference type="NCBI Taxonomy" id="278026"/>
    <lineage>
        <taxon>Eukaryota</taxon>
        <taxon>Fungi</taxon>
        <taxon>Dikarya</taxon>
        <taxon>Ascomycota</taxon>
        <taxon>Saccharomycotina</taxon>
        <taxon>Saccharomycetes</taxon>
        <taxon>Saccharomycetales</taxon>
        <taxon>Saccharomycetaceae</taxon>
        <taxon>Arxiozyma</taxon>
    </lineage>
</organism>
<dbReference type="GO" id="GO:0006607">
    <property type="term" value="P:NLS-bearing protein import into nucleus"/>
    <property type="evidence" value="ECO:0007669"/>
    <property type="project" value="TreeGrafter"/>
</dbReference>
<dbReference type="EMBL" id="JAWIZZ010000031">
    <property type="protein sequence ID" value="KAK5781632.1"/>
    <property type="molecule type" value="Genomic_DNA"/>
</dbReference>
<dbReference type="GO" id="GO:0034398">
    <property type="term" value="P:telomere tethering at nuclear periphery"/>
    <property type="evidence" value="ECO:0007669"/>
    <property type="project" value="TreeGrafter"/>
</dbReference>
<comment type="caution">
    <text evidence="2">The sequence shown here is derived from an EMBL/GenBank/DDBJ whole genome shotgun (WGS) entry which is preliminary data.</text>
</comment>
<feature type="region of interest" description="Disordered" evidence="1">
    <location>
        <begin position="95"/>
        <end position="121"/>
    </location>
</feature>
<gene>
    <name evidence="2" type="ORF">RI543_000814</name>
</gene>
<dbReference type="GO" id="GO:0008298">
    <property type="term" value="P:intracellular mRNA localization"/>
    <property type="evidence" value="ECO:0007669"/>
    <property type="project" value="TreeGrafter"/>
</dbReference>
<accession>A0AAN7WQG7</accession>
<keyword evidence="3" id="KW-1185">Reference proteome</keyword>
<feature type="compositionally biased region" description="Basic and acidic residues" evidence="1">
    <location>
        <begin position="109"/>
        <end position="120"/>
    </location>
</feature>
<name>A0AAN7WQG7_9SACH</name>
<reference evidence="3" key="1">
    <citation type="submission" date="2023-07" db="EMBL/GenBank/DDBJ databases">
        <title>A draft genome of Kazachstania heterogenica Y-27499.</title>
        <authorList>
            <person name="Donic C."/>
            <person name="Kralova J.S."/>
            <person name="Fidel L."/>
            <person name="Ben-Dor S."/>
            <person name="Jung S."/>
        </authorList>
    </citation>
    <scope>NUCLEOTIDE SEQUENCE [LARGE SCALE GENOMIC DNA]</scope>
    <source>
        <strain evidence="3">Y27499</strain>
    </source>
</reference>
<dbReference type="GO" id="GO:0016973">
    <property type="term" value="P:poly(A)+ mRNA export from nucleus"/>
    <property type="evidence" value="ECO:0007669"/>
    <property type="project" value="TreeGrafter"/>
</dbReference>
<feature type="region of interest" description="Disordered" evidence="1">
    <location>
        <begin position="304"/>
        <end position="331"/>
    </location>
</feature>
<feature type="compositionally biased region" description="Polar residues" evidence="1">
    <location>
        <begin position="304"/>
        <end position="323"/>
    </location>
</feature>
<dbReference type="InterPro" id="IPR034432">
    <property type="entry name" value="Nup60"/>
</dbReference>
<dbReference type="GO" id="GO:0031990">
    <property type="term" value="P:mRNA export from nucleus in response to heat stress"/>
    <property type="evidence" value="ECO:0007669"/>
    <property type="project" value="TreeGrafter"/>
</dbReference>
<evidence type="ECO:0000256" key="1">
    <source>
        <dbReference type="SAM" id="MobiDB-lite"/>
    </source>
</evidence>
<dbReference type="AlphaFoldDB" id="A0AAN7WQG7"/>
<dbReference type="Proteomes" id="UP001306508">
    <property type="component" value="Unassembled WGS sequence"/>
</dbReference>
<proteinExistence type="predicted"/>
<sequence length="599" mass="66821">MLNSKSFRDVKSVAPYGKAKTKITSKNNNKRRVSIFNKFKSFIDRSIHSIRSTGVEESKKNDANNNNSDRNELINVTSPIFVPGGFFKESNTKSILIPSPRSNNNDDNISNKEKNEHDSECENNDISIVNISNAKLADFFAQKGDEPLTEIEVEGVMSLLRKSSMSHLSNNNRNNMFNSTFNSSSQDKNNNGNNNYFCNNTNQIFNRSRILSTSSNFTGNNSVNDNDNDVGNTTIKELKVPQYVPDFDTPKPNTTISTANNPNSRISSISSNRSSVRRIFNYSGARSPYRNTVIFKYPSNHRSLSTSNVNPQSQQIKSITKPSQTKKTKGPKLTNVASALVTLLENTSNSDGKNINQTRDEEKNDTLIISQESKSLANPYSSMVHKHTQQKQFINSKKKEDLDSETKQTNFKKLFTTVENNTPTTTTTSIANHNNNTNSSTVNVINTYKPTKSSSLSTNVVIADKVNNEGTKEPEEKIKGTERTIVPQTSSFTFTFSNANDKNEDKKAFTSNKILSSSSSTPITPIFSTDKNSSNSTTAKFTISHPSKTEEEETGQANVKVEENTNKYQYEFSTPAKSNIDVATIDESKVDHFKSMFVF</sequence>
<evidence type="ECO:0000313" key="3">
    <source>
        <dbReference type="Proteomes" id="UP001306508"/>
    </source>
</evidence>
<dbReference type="GO" id="GO:0044615">
    <property type="term" value="C:nuclear pore nuclear basket"/>
    <property type="evidence" value="ECO:0007669"/>
    <property type="project" value="InterPro"/>
</dbReference>
<evidence type="ECO:0000313" key="2">
    <source>
        <dbReference type="EMBL" id="KAK5781632.1"/>
    </source>
</evidence>